<evidence type="ECO:0000256" key="1">
    <source>
        <dbReference type="ARBA" id="ARBA00022679"/>
    </source>
</evidence>
<dbReference type="InParanoid" id="A0A6P8IRW2"/>
<feature type="non-terminal residue" evidence="14">
    <location>
        <position position="1174"/>
    </location>
</feature>
<dbReference type="OrthoDB" id="5987545at2759"/>
<dbReference type="InterPro" id="IPR017441">
    <property type="entry name" value="Protein_kinase_ATP_BS"/>
</dbReference>
<proteinExistence type="predicted"/>
<feature type="compositionally biased region" description="Basic and acidic residues" evidence="10">
    <location>
        <begin position="645"/>
        <end position="657"/>
    </location>
</feature>
<dbReference type="PROSITE" id="PS00108">
    <property type="entry name" value="PROTEIN_KINASE_ST"/>
    <property type="match status" value="1"/>
</dbReference>
<feature type="domain" description="TAZ-type" evidence="12">
    <location>
        <begin position="464"/>
        <end position="551"/>
    </location>
</feature>
<dbReference type="PROSITE" id="PS00107">
    <property type="entry name" value="PROTEIN_KINASE_ATP"/>
    <property type="match status" value="1"/>
</dbReference>
<dbReference type="GO" id="GO:0005524">
    <property type="term" value="F:ATP binding"/>
    <property type="evidence" value="ECO:0007669"/>
    <property type="project" value="UniProtKB-UniRule"/>
</dbReference>
<keyword evidence="2 8" id="KW-0479">Metal-binding</keyword>
<feature type="region of interest" description="Disordered" evidence="10">
    <location>
        <begin position="165"/>
        <end position="460"/>
    </location>
</feature>
<evidence type="ECO:0000256" key="2">
    <source>
        <dbReference type="ARBA" id="ARBA00022723"/>
    </source>
</evidence>
<keyword evidence="13" id="KW-1185">Reference proteome</keyword>
<evidence type="ECO:0000256" key="3">
    <source>
        <dbReference type="ARBA" id="ARBA00022741"/>
    </source>
</evidence>
<sequence length="1174" mass="131420">MLQLFKRLLSPKKSYSCSEELEEKETNALELKSARFQHCGDHQSSVIFAQDVKKRSEETVAINPFESLNILSQGKLKMKEFTDEQQERKSDSKAQESVLQTRKPGHQSMTWNDAFEDDYSSKKLPEEHFQPEILNNPESSLDGKNKLNTMRTVCNMCISQCHAEDGCDSKSENKQSKGDTKCVKSSDCSKRNESTSGRPTICPQNSSGSSSGDGDKDEDESDEDRRRRRKEEKNDGLTAKDFEEDINEEETRRNQDQWKMMAAEAEKQGALSIMQDLSSKDQLTLAEDQEMQTKDHRAPAKDQEVSATDVEAPVKDQEVSAMDVEAPVRDQEVSAKNQEAPVKDQEVSAKDLEAPVKDQEVSAKDLEAPGKDQQAPAKNHETPTKDLEEPAKNQEVSAKDLEAPGKDLEAPVKDQETLAKDQEVTAKNQEASPKDQEAAAKDKEVSAKSQEAPVKNGKAEAKDQGVLAKKIEKGSYNLVAAFRCHGETSGLIDKCKKCVCYSSHRLLDHSRKCRLRVFGGCKKCKDIRDIYLHHTSHCNSDKCVVTQCWSIKEYLRENNGQCPERWSYKADCIFFGERVIDSKSCDIPQGNETQEPVTTEEIEELLLSLQTPSSSINSTDQNQYSLPGSYFRTRQPGTCQSTYEYRPRRPPDKDKEQSVIYRAQGKAPVSSTSFSIAANEEENETETSQWPSAGIHSRGVSIRIENETAEICEQEAVTGVNIEKNEKSPLRPDNVCSLHPLDEDKLNVKNGQYDENHEWRIVQEENFLGRGAFGVVRLCIDLSSSNLFAAKIIQKDKFDRTELDIWASVSGHSLRCLDLFGAVCVDNRVIMFMEYMEGGSVERMLSFLNENKFNEYSALYILREVLEGLDFLHRRRIIHRDVKGANILVNYALTKVKLADYGEAVQLRHQELYRQENIPPGTENFMAPEVCRSENHSFSSDIWSAACCMYQMLEGQPPWTECSSVIYKVGTTKVPPIFPPCSEAATDLIGQMFRLIPQDRPTAKELLRHCAFEKVNDPPEVPSLNTDEGDDEGGNEGEGEKESSSEEEFFSFDSTEEEGSLDEDNEQLAEHDPSLGITDETEPCAHISSTPALSGPGQHIGLLNQTSPSNDIKAPNGQSTVARRRQGFYVIVPNLLSMVSLDGGDVSDFIGVVGSTAEEEQDDVFDDILISSLS</sequence>
<dbReference type="InterPro" id="IPR011009">
    <property type="entry name" value="Kinase-like_dom_sf"/>
</dbReference>
<feature type="binding site" evidence="9">
    <location>
        <position position="791"/>
    </location>
    <ligand>
        <name>ATP</name>
        <dbReference type="ChEBI" id="CHEBI:30616"/>
    </ligand>
</feature>
<feature type="compositionally biased region" description="Acidic residues" evidence="10">
    <location>
        <begin position="1027"/>
        <end position="1037"/>
    </location>
</feature>
<feature type="compositionally biased region" description="Basic and acidic residues" evidence="10">
    <location>
        <begin position="165"/>
        <end position="193"/>
    </location>
</feature>
<dbReference type="PROSITE" id="PS50011">
    <property type="entry name" value="PROTEIN_KINASE_DOM"/>
    <property type="match status" value="1"/>
</dbReference>
<organism evidence="13 14">
    <name type="scientific">Actinia tenebrosa</name>
    <name type="common">Australian red waratah sea anemone</name>
    <dbReference type="NCBI Taxonomy" id="6105"/>
    <lineage>
        <taxon>Eukaryota</taxon>
        <taxon>Metazoa</taxon>
        <taxon>Cnidaria</taxon>
        <taxon>Anthozoa</taxon>
        <taxon>Hexacorallia</taxon>
        <taxon>Actiniaria</taxon>
        <taxon>Actiniidae</taxon>
        <taxon>Actinia</taxon>
    </lineage>
</organism>
<dbReference type="KEGG" id="aten:116303561"/>
<dbReference type="InterPro" id="IPR050538">
    <property type="entry name" value="MAP_kinase_kinase_kinase"/>
</dbReference>
<dbReference type="RefSeq" id="XP_031568983.1">
    <property type="nucleotide sequence ID" value="XM_031713123.1"/>
</dbReference>
<feature type="compositionally biased region" description="Basic and acidic residues" evidence="10">
    <location>
        <begin position="291"/>
        <end position="304"/>
    </location>
</feature>
<name>A0A6P8IRW2_ACTTE</name>
<feature type="zinc finger region" description="TAZ-type" evidence="8">
    <location>
        <begin position="464"/>
        <end position="551"/>
    </location>
</feature>
<evidence type="ECO:0000256" key="7">
    <source>
        <dbReference type="ARBA" id="ARBA00022840"/>
    </source>
</evidence>
<dbReference type="InterPro" id="IPR008271">
    <property type="entry name" value="Ser/Thr_kinase_AS"/>
</dbReference>
<dbReference type="SUPFAM" id="SSF56112">
    <property type="entry name" value="Protein kinase-like (PK-like)"/>
    <property type="match status" value="1"/>
</dbReference>
<keyword evidence="6 8" id="KW-0862">Zinc</keyword>
<dbReference type="InterPro" id="IPR035898">
    <property type="entry name" value="TAZ_dom_sf"/>
</dbReference>
<feature type="compositionally biased region" description="Basic and acidic residues" evidence="10">
    <location>
        <begin position="378"/>
        <end position="424"/>
    </location>
</feature>
<feature type="domain" description="Protein kinase" evidence="11">
    <location>
        <begin position="762"/>
        <end position="1012"/>
    </location>
</feature>
<evidence type="ECO:0000259" key="12">
    <source>
        <dbReference type="PROSITE" id="PS50134"/>
    </source>
</evidence>
<feature type="compositionally biased region" description="Basic and acidic residues" evidence="10">
    <location>
        <begin position="341"/>
        <end position="370"/>
    </location>
</feature>
<feature type="compositionally biased region" description="Basic and acidic residues" evidence="10">
    <location>
        <begin position="231"/>
        <end position="241"/>
    </location>
</feature>
<feature type="compositionally biased region" description="Acidic residues" evidence="10">
    <location>
        <begin position="1045"/>
        <end position="1067"/>
    </location>
</feature>
<feature type="region of interest" description="Disordered" evidence="10">
    <location>
        <begin position="1015"/>
        <end position="1119"/>
    </location>
</feature>
<evidence type="ECO:0000313" key="13">
    <source>
        <dbReference type="Proteomes" id="UP000515163"/>
    </source>
</evidence>
<keyword evidence="4 8" id="KW-0863">Zinc-finger</keyword>
<keyword evidence="5" id="KW-0418">Kinase</keyword>
<feature type="region of interest" description="Disordered" evidence="10">
    <location>
        <begin position="613"/>
        <end position="657"/>
    </location>
</feature>
<keyword evidence="1" id="KW-0808">Transferase</keyword>
<dbReference type="GO" id="GO:0008270">
    <property type="term" value="F:zinc ion binding"/>
    <property type="evidence" value="ECO:0007669"/>
    <property type="project" value="UniProtKB-KW"/>
</dbReference>
<dbReference type="GO" id="GO:0004672">
    <property type="term" value="F:protein kinase activity"/>
    <property type="evidence" value="ECO:0007669"/>
    <property type="project" value="InterPro"/>
</dbReference>
<evidence type="ECO:0000256" key="10">
    <source>
        <dbReference type="SAM" id="MobiDB-lite"/>
    </source>
</evidence>
<evidence type="ECO:0000256" key="9">
    <source>
        <dbReference type="PROSITE-ProRule" id="PRU10141"/>
    </source>
</evidence>
<evidence type="ECO:0000259" key="11">
    <source>
        <dbReference type="PROSITE" id="PS50011"/>
    </source>
</evidence>
<feature type="compositionally biased region" description="Polar residues" evidence="10">
    <location>
        <begin position="1103"/>
        <end position="1119"/>
    </location>
</feature>
<dbReference type="SUPFAM" id="SSF57933">
    <property type="entry name" value="TAZ domain"/>
    <property type="match status" value="1"/>
</dbReference>
<dbReference type="PANTHER" id="PTHR48016">
    <property type="entry name" value="MAP KINASE KINASE KINASE SSK2-RELATED-RELATED"/>
    <property type="match status" value="1"/>
</dbReference>
<dbReference type="Proteomes" id="UP000515163">
    <property type="component" value="Unplaced"/>
</dbReference>
<dbReference type="PROSITE" id="PS50134">
    <property type="entry name" value="ZF_TAZ"/>
    <property type="match status" value="1"/>
</dbReference>
<accession>A0A6P8IRW2</accession>
<reference evidence="14" key="1">
    <citation type="submission" date="2025-08" db="UniProtKB">
        <authorList>
            <consortium name="RefSeq"/>
        </authorList>
    </citation>
    <scope>IDENTIFICATION</scope>
    <source>
        <tissue evidence="14">Tentacle</tissue>
    </source>
</reference>
<evidence type="ECO:0000256" key="6">
    <source>
        <dbReference type="ARBA" id="ARBA00022833"/>
    </source>
</evidence>
<protein>
    <submittedName>
        <fullName evidence="14">Uncharacterized protein LOC116303561</fullName>
    </submittedName>
</protein>
<keyword evidence="7 9" id="KW-0067">ATP-binding</keyword>
<dbReference type="GeneID" id="116303561"/>
<dbReference type="Gene3D" id="3.30.200.20">
    <property type="entry name" value="Phosphorylase Kinase, domain 1"/>
    <property type="match status" value="1"/>
</dbReference>
<dbReference type="SMART" id="SM00220">
    <property type="entry name" value="S_TKc"/>
    <property type="match status" value="1"/>
</dbReference>
<feature type="region of interest" description="Disordered" evidence="10">
    <location>
        <begin position="79"/>
        <end position="112"/>
    </location>
</feature>
<evidence type="ECO:0000256" key="8">
    <source>
        <dbReference type="PROSITE-ProRule" id="PRU00203"/>
    </source>
</evidence>
<gene>
    <name evidence="14" type="primary">LOC116303561</name>
</gene>
<feature type="compositionally biased region" description="Polar residues" evidence="10">
    <location>
        <begin position="613"/>
        <end position="626"/>
    </location>
</feature>
<evidence type="ECO:0000256" key="4">
    <source>
        <dbReference type="ARBA" id="ARBA00022771"/>
    </source>
</evidence>
<dbReference type="Pfam" id="PF00069">
    <property type="entry name" value="Pkinase"/>
    <property type="match status" value="1"/>
</dbReference>
<feature type="compositionally biased region" description="Polar residues" evidence="10">
    <location>
        <begin position="194"/>
        <end position="205"/>
    </location>
</feature>
<dbReference type="PANTHER" id="PTHR48016:SF56">
    <property type="entry name" value="MAPKK KINASE"/>
    <property type="match status" value="1"/>
</dbReference>
<evidence type="ECO:0000313" key="14">
    <source>
        <dbReference type="RefSeq" id="XP_031568983.1"/>
    </source>
</evidence>
<dbReference type="AlphaFoldDB" id="A0A6P8IRW2"/>
<feature type="compositionally biased region" description="Basic and acidic residues" evidence="10">
    <location>
        <begin position="432"/>
        <end position="446"/>
    </location>
</feature>
<evidence type="ECO:0000256" key="5">
    <source>
        <dbReference type="ARBA" id="ARBA00022777"/>
    </source>
</evidence>
<dbReference type="InterPro" id="IPR000197">
    <property type="entry name" value="Znf_TAZ"/>
</dbReference>
<dbReference type="InterPro" id="IPR000719">
    <property type="entry name" value="Prot_kinase_dom"/>
</dbReference>
<feature type="compositionally biased region" description="Basic and acidic residues" evidence="10">
    <location>
        <begin position="79"/>
        <end position="94"/>
    </location>
</feature>
<keyword evidence="3 9" id="KW-0547">Nucleotide-binding</keyword>
<dbReference type="Gene3D" id="1.20.1020.10">
    <property type="entry name" value="TAZ domain"/>
    <property type="match status" value="1"/>
</dbReference>
<dbReference type="Gene3D" id="1.10.510.10">
    <property type="entry name" value="Transferase(Phosphotransferase) domain 1"/>
    <property type="match status" value="1"/>
</dbReference>